<sequence>MGSTEIIPFLDFAADFAGATSDLFGAVSFFTGSAGAAGELSG</sequence>
<evidence type="ECO:0000313" key="1">
    <source>
        <dbReference type="EMBL" id="GAA4488915.1"/>
    </source>
</evidence>
<name>A0ABP8PNF3_9NOCA</name>
<dbReference type="RefSeq" id="WP_345351911.1">
    <property type="nucleotide sequence ID" value="NZ_BAABFB010000075.1"/>
</dbReference>
<reference evidence="2" key="1">
    <citation type="journal article" date="2019" name="Int. J. Syst. Evol. Microbiol.">
        <title>The Global Catalogue of Microorganisms (GCM) 10K type strain sequencing project: providing services to taxonomists for standard genome sequencing and annotation.</title>
        <authorList>
            <consortium name="The Broad Institute Genomics Platform"/>
            <consortium name="The Broad Institute Genome Sequencing Center for Infectious Disease"/>
            <person name="Wu L."/>
            <person name="Ma J."/>
        </authorList>
    </citation>
    <scope>NUCLEOTIDE SEQUENCE [LARGE SCALE GENOMIC DNA]</scope>
    <source>
        <strain evidence="2">JCM 32206</strain>
    </source>
</reference>
<protein>
    <submittedName>
        <fullName evidence="1">Uncharacterized protein</fullName>
    </submittedName>
</protein>
<organism evidence="1 2">
    <name type="scientific">Rhodococcus olei</name>
    <dbReference type="NCBI Taxonomy" id="2161675"/>
    <lineage>
        <taxon>Bacteria</taxon>
        <taxon>Bacillati</taxon>
        <taxon>Actinomycetota</taxon>
        <taxon>Actinomycetes</taxon>
        <taxon>Mycobacteriales</taxon>
        <taxon>Nocardiaceae</taxon>
        <taxon>Rhodococcus</taxon>
    </lineage>
</organism>
<dbReference type="EMBL" id="BAABFB010000075">
    <property type="protein sequence ID" value="GAA4488915.1"/>
    <property type="molecule type" value="Genomic_DNA"/>
</dbReference>
<gene>
    <name evidence="1" type="ORF">GCM10023094_49570</name>
</gene>
<proteinExistence type="predicted"/>
<accession>A0ABP8PNF3</accession>
<comment type="caution">
    <text evidence="1">The sequence shown here is derived from an EMBL/GenBank/DDBJ whole genome shotgun (WGS) entry which is preliminary data.</text>
</comment>
<dbReference type="Proteomes" id="UP001501183">
    <property type="component" value="Unassembled WGS sequence"/>
</dbReference>
<keyword evidence="2" id="KW-1185">Reference proteome</keyword>
<evidence type="ECO:0000313" key="2">
    <source>
        <dbReference type="Proteomes" id="UP001501183"/>
    </source>
</evidence>